<dbReference type="CDD" id="cd07575">
    <property type="entry name" value="Xc-1258_like"/>
    <property type="match status" value="1"/>
</dbReference>
<sequence>MANLRVSLVQTDLVWEDPSANCAQLEEKLAVLAGLTDVIVLPEMFATGFSMSPTGAEIGRGSALQWMQIQANRLGALVVGSLKVKQQNAFFNRLYAVHPDGSFTSYDKRHLFRMGLEHEFYQSGDEQVIVSYKGWNVALFICYDLRFPVWSRNVGMAYDAAIYVANWPAPRANAWRTLLQARAIENIAYVVGVNRVGTDANNLSYAGDSLLVDFKGGLQLDLQAEDQILTSELSATELAEFRAKFPAHLDADSFNLSSL</sequence>
<name>A0ABW6DDD5_9BACT</name>
<proteinExistence type="predicted"/>
<evidence type="ECO:0000313" key="3">
    <source>
        <dbReference type="Proteomes" id="UP001598112"/>
    </source>
</evidence>
<dbReference type="PANTHER" id="PTHR47799:SF1">
    <property type="entry name" value="OMEGA-AMIDASE YAFV"/>
    <property type="match status" value="1"/>
</dbReference>
<evidence type="ECO:0000259" key="1">
    <source>
        <dbReference type="PROSITE" id="PS50263"/>
    </source>
</evidence>
<dbReference type="RefSeq" id="WP_377979409.1">
    <property type="nucleotide sequence ID" value="NZ_JBBKXY010000003.1"/>
</dbReference>
<dbReference type="Proteomes" id="UP001598112">
    <property type="component" value="Unassembled WGS sequence"/>
</dbReference>
<dbReference type="Gene3D" id="3.60.110.10">
    <property type="entry name" value="Carbon-nitrogen hydrolase"/>
    <property type="match status" value="1"/>
</dbReference>
<feature type="domain" description="CN hydrolase" evidence="1">
    <location>
        <begin position="4"/>
        <end position="235"/>
    </location>
</feature>
<protein>
    <submittedName>
        <fullName evidence="2">Amidohydrolase</fullName>
    </submittedName>
</protein>
<reference evidence="2 3" key="1">
    <citation type="submission" date="2024-03" db="EMBL/GenBank/DDBJ databases">
        <title>Aquirufa genome sequencing.</title>
        <authorList>
            <person name="Pitt A."/>
            <person name="Hahn M.W."/>
        </authorList>
    </citation>
    <scope>NUCLEOTIDE SEQUENCE [LARGE SCALE GENOMIC DNA]</scope>
    <source>
        <strain evidence="2 3">KTFRIE-69F</strain>
    </source>
</reference>
<dbReference type="PROSITE" id="PS50263">
    <property type="entry name" value="CN_HYDROLASE"/>
    <property type="match status" value="1"/>
</dbReference>
<dbReference type="NCBIfam" id="NF007757">
    <property type="entry name" value="PRK10438.1"/>
    <property type="match status" value="1"/>
</dbReference>
<dbReference type="Pfam" id="PF00795">
    <property type="entry name" value="CN_hydrolase"/>
    <property type="match status" value="1"/>
</dbReference>
<dbReference type="EMBL" id="JBBKXY010000003">
    <property type="protein sequence ID" value="MFD3294209.1"/>
    <property type="molecule type" value="Genomic_DNA"/>
</dbReference>
<dbReference type="InterPro" id="IPR052737">
    <property type="entry name" value="Omega-amidase_YafV"/>
</dbReference>
<gene>
    <name evidence="2" type="ORF">SKC35_10955</name>
</gene>
<comment type="caution">
    <text evidence="2">The sequence shown here is derived from an EMBL/GenBank/DDBJ whole genome shotgun (WGS) entry which is preliminary data.</text>
</comment>
<dbReference type="SUPFAM" id="SSF56317">
    <property type="entry name" value="Carbon-nitrogen hydrolase"/>
    <property type="match status" value="1"/>
</dbReference>
<dbReference type="InterPro" id="IPR003010">
    <property type="entry name" value="C-N_Hydrolase"/>
</dbReference>
<evidence type="ECO:0000313" key="2">
    <source>
        <dbReference type="EMBL" id="MFD3294209.1"/>
    </source>
</evidence>
<organism evidence="2 3">
    <name type="scientific">Aquirufa originis</name>
    <dbReference type="NCBI Taxonomy" id="3096514"/>
    <lineage>
        <taxon>Bacteria</taxon>
        <taxon>Pseudomonadati</taxon>
        <taxon>Bacteroidota</taxon>
        <taxon>Cytophagia</taxon>
        <taxon>Cytophagales</taxon>
        <taxon>Flectobacillaceae</taxon>
        <taxon>Aquirufa</taxon>
    </lineage>
</organism>
<accession>A0ABW6DDD5</accession>
<dbReference type="InterPro" id="IPR036526">
    <property type="entry name" value="C-N_Hydrolase_sf"/>
</dbReference>
<keyword evidence="3" id="KW-1185">Reference proteome</keyword>
<dbReference type="PANTHER" id="PTHR47799">
    <property type="entry name" value="OMEGA-AMIDASE YAFV"/>
    <property type="match status" value="1"/>
</dbReference>